<feature type="domain" description="PPM-type phosphatase" evidence="3">
    <location>
        <begin position="145"/>
        <end position="420"/>
    </location>
</feature>
<dbReference type="AlphaFoldDB" id="A0A0T6LRZ0"/>
<proteinExistence type="predicted"/>
<keyword evidence="2" id="KW-0812">Transmembrane</keyword>
<accession>A0A0T6LRZ0</accession>
<keyword evidence="5" id="KW-1185">Reference proteome</keyword>
<dbReference type="InterPro" id="IPR036457">
    <property type="entry name" value="PPM-type-like_dom_sf"/>
</dbReference>
<feature type="transmembrane region" description="Helical" evidence="2">
    <location>
        <begin position="96"/>
        <end position="114"/>
    </location>
</feature>
<dbReference type="RefSeq" id="WP_051087463.1">
    <property type="nucleotide sequence ID" value="NZ_LLZU01000021.1"/>
</dbReference>
<sequence length="425" mass="45094">MAGARARGHAEHEWPRWGGAPPPTWVRMIPVVLLLALAVVNTVLENRPNLGLLLAAIPPLAALWYGPVATAVFGAAALGILLLPMVQSQQPAKTDIVVIASVSLASAFFAQVRMRREAQLVSVRTVAEVAQMAVLPPLPERVAHVRCGGIYRAALRGTLVGGDLFDVRRSPYGVRALVGDVQGHGLAAVDTVSAILGAFREAVLDMPDLAGVADRLDRRLLVDAADARDERHTRRSGGSPAAQTVRAAADDRVLGTVIAQHDRRKQDDGPESSELLATAVLLEFPSGQPVVRVISRGHPPPLLLRGNHAAELPVEPDTPLGLGMPVPAPSATLTMTLRPGDRLLVHTDGLTEARNTAGEFYPLKQRLAVLTSPRPNGADASEGTARPPSDPAILVNMIWHDVITFAGEIQDDVAVLAFDPDLPPV</sequence>
<name>A0A0T6LRZ0_WENVI</name>
<keyword evidence="2" id="KW-1133">Transmembrane helix</keyword>
<feature type="transmembrane region" description="Helical" evidence="2">
    <location>
        <begin position="64"/>
        <end position="84"/>
    </location>
</feature>
<keyword evidence="2" id="KW-0472">Membrane</keyword>
<protein>
    <recommendedName>
        <fullName evidence="3">PPM-type phosphatase domain-containing protein</fullName>
    </recommendedName>
</protein>
<dbReference type="PANTHER" id="PTHR43156:SF2">
    <property type="entry name" value="STAGE II SPORULATION PROTEIN E"/>
    <property type="match status" value="1"/>
</dbReference>
<dbReference type="PANTHER" id="PTHR43156">
    <property type="entry name" value="STAGE II SPORULATION PROTEIN E-RELATED"/>
    <property type="match status" value="1"/>
</dbReference>
<dbReference type="GO" id="GO:0016791">
    <property type="term" value="F:phosphatase activity"/>
    <property type="evidence" value="ECO:0007669"/>
    <property type="project" value="TreeGrafter"/>
</dbReference>
<dbReference type="OrthoDB" id="3210173at2"/>
<reference evidence="4 5" key="1">
    <citation type="submission" date="2015-10" db="EMBL/GenBank/DDBJ databases">
        <title>Draft genome sequence of pyrrolomycin-producing Streptomyces vitaminophilus.</title>
        <authorList>
            <person name="Graham D.E."/>
            <person name="Mahan K.M."/>
            <person name="Klingeman D.M."/>
            <person name="Hettich R.L."/>
            <person name="Parry R.J."/>
        </authorList>
    </citation>
    <scope>NUCLEOTIDE SEQUENCE [LARGE SCALE GENOMIC DNA]</scope>
    <source>
        <strain evidence="4 5">ATCC 31673</strain>
    </source>
</reference>
<dbReference type="Proteomes" id="UP000050867">
    <property type="component" value="Unassembled WGS sequence"/>
</dbReference>
<evidence type="ECO:0000256" key="2">
    <source>
        <dbReference type="SAM" id="Phobius"/>
    </source>
</evidence>
<dbReference type="eggNOG" id="COG2208">
    <property type="taxonomic scope" value="Bacteria"/>
</dbReference>
<gene>
    <name evidence="4" type="ORF">AQ490_24425</name>
</gene>
<dbReference type="Gene3D" id="3.60.40.10">
    <property type="entry name" value="PPM-type phosphatase domain"/>
    <property type="match status" value="1"/>
</dbReference>
<dbReference type="STRING" id="76728.AQ490_24425"/>
<feature type="transmembrane region" description="Helical" evidence="2">
    <location>
        <begin position="25"/>
        <end position="44"/>
    </location>
</feature>
<evidence type="ECO:0000313" key="5">
    <source>
        <dbReference type="Proteomes" id="UP000050867"/>
    </source>
</evidence>
<dbReference type="InterPro" id="IPR001932">
    <property type="entry name" value="PPM-type_phosphatase-like_dom"/>
</dbReference>
<dbReference type="Pfam" id="PF07228">
    <property type="entry name" value="SpoIIE"/>
    <property type="match status" value="2"/>
</dbReference>
<keyword evidence="1" id="KW-0378">Hydrolase</keyword>
<evidence type="ECO:0000259" key="3">
    <source>
        <dbReference type="SMART" id="SM00331"/>
    </source>
</evidence>
<evidence type="ECO:0000256" key="1">
    <source>
        <dbReference type="ARBA" id="ARBA00022801"/>
    </source>
</evidence>
<dbReference type="SMART" id="SM00331">
    <property type="entry name" value="PP2C_SIG"/>
    <property type="match status" value="1"/>
</dbReference>
<evidence type="ECO:0000313" key="4">
    <source>
        <dbReference type="EMBL" id="KRV48556.1"/>
    </source>
</evidence>
<comment type="caution">
    <text evidence="4">The sequence shown here is derived from an EMBL/GenBank/DDBJ whole genome shotgun (WGS) entry which is preliminary data.</text>
</comment>
<dbReference type="EMBL" id="LLZU01000021">
    <property type="protein sequence ID" value="KRV48556.1"/>
    <property type="molecule type" value="Genomic_DNA"/>
</dbReference>
<organism evidence="4 5">
    <name type="scientific">Wenjunlia vitaminophila</name>
    <name type="common">Streptomyces vitaminophilus</name>
    <dbReference type="NCBI Taxonomy" id="76728"/>
    <lineage>
        <taxon>Bacteria</taxon>
        <taxon>Bacillati</taxon>
        <taxon>Actinomycetota</taxon>
        <taxon>Actinomycetes</taxon>
        <taxon>Kitasatosporales</taxon>
        <taxon>Streptomycetaceae</taxon>
        <taxon>Wenjunlia</taxon>
    </lineage>
</organism>
<dbReference type="InterPro" id="IPR052016">
    <property type="entry name" value="Bact_Sigma-Reg"/>
</dbReference>